<feature type="transmembrane region" description="Helical" evidence="7">
    <location>
        <begin position="66"/>
        <end position="85"/>
    </location>
</feature>
<feature type="transmembrane region" description="Helical" evidence="7">
    <location>
        <begin position="34"/>
        <end position="54"/>
    </location>
</feature>
<dbReference type="RefSeq" id="WP_165380029.1">
    <property type="nucleotide sequence ID" value="NZ_RQTE01000151.1"/>
</dbReference>
<gene>
    <name evidence="8" type="ORF">EIG99_08300</name>
</gene>
<accession>A0A4Q7CT65</accession>
<reference evidence="8 9" key="1">
    <citation type="submission" date="2018-11" db="EMBL/GenBank/DDBJ databases">
        <title>Genomic profiling of Staphylococcus species from a Poultry farm system in KwaZulu-Natal, South Africa.</title>
        <authorList>
            <person name="Amoako D.G."/>
            <person name="Somboro A.M."/>
            <person name="Abia A.L.K."/>
            <person name="Bester L.A."/>
            <person name="Essack S.Y."/>
        </authorList>
    </citation>
    <scope>NUCLEOTIDE SEQUENCE [LARGE SCALE GENOMIC DNA]</scope>
    <source>
        <strain evidence="8 9">SA11</strain>
    </source>
</reference>
<dbReference type="PANTHER" id="PTHR23513">
    <property type="entry name" value="INTEGRAL MEMBRANE EFFLUX PROTEIN-RELATED"/>
    <property type="match status" value="1"/>
</dbReference>
<evidence type="ECO:0000256" key="3">
    <source>
        <dbReference type="ARBA" id="ARBA00022475"/>
    </source>
</evidence>
<dbReference type="AlphaFoldDB" id="A0A4Q7CT65"/>
<name>A0A4Q7CT65_9STAP</name>
<comment type="caution">
    <text evidence="8">The sequence shown here is derived from an EMBL/GenBank/DDBJ whole genome shotgun (WGS) entry which is preliminary data.</text>
</comment>
<evidence type="ECO:0000256" key="5">
    <source>
        <dbReference type="ARBA" id="ARBA00022989"/>
    </source>
</evidence>
<dbReference type="Gene3D" id="1.20.1250.20">
    <property type="entry name" value="MFS general substrate transporter like domains"/>
    <property type="match status" value="1"/>
</dbReference>
<evidence type="ECO:0000313" key="9">
    <source>
        <dbReference type="Proteomes" id="UP000293854"/>
    </source>
</evidence>
<dbReference type="InterPro" id="IPR036259">
    <property type="entry name" value="MFS_trans_sf"/>
</dbReference>
<dbReference type="Proteomes" id="UP000293854">
    <property type="component" value="Unassembled WGS sequence"/>
</dbReference>
<dbReference type="EMBL" id="RQTE01000151">
    <property type="protein sequence ID" value="RZI01659.1"/>
    <property type="molecule type" value="Genomic_DNA"/>
</dbReference>
<keyword evidence="5 7" id="KW-1133">Transmembrane helix</keyword>
<evidence type="ECO:0000256" key="2">
    <source>
        <dbReference type="ARBA" id="ARBA00022448"/>
    </source>
</evidence>
<sequence>MAKYFFPSSFLLFLGNWIGQIALNWYVYESYHNAFYLGLVNFVRLIPILFLSIWAGSIADKYDRGVLIRITITSSTVLTAILCFLSF</sequence>
<feature type="non-terminal residue" evidence="8">
    <location>
        <position position="87"/>
    </location>
</feature>
<evidence type="ECO:0000256" key="6">
    <source>
        <dbReference type="ARBA" id="ARBA00023136"/>
    </source>
</evidence>
<protein>
    <submittedName>
        <fullName evidence="8">MFS transporter</fullName>
    </submittedName>
</protein>
<dbReference type="InterPro" id="IPR010290">
    <property type="entry name" value="TM_effector"/>
</dbReference>
<feature type="transmembrane region" description="Helical" evidence="7">
    <location>
        <begin position="6"/>
        <end position="27"/>
    </location>
</feature>
<dbReference type="PANTHER" id="PTHR23513:SF11">
    <property type="entry name" value="STAPHYLOFERRIN A TRANSPORTER"/>
    <property type="match status" value="1"/>
</dbReference>
<evidence type="ECO:0000256" key="7">
    <source>
        <dbReference type="SAM" id="Phobius"/>
    </source>
</evidence>
<dbReference type="SUPFAM" id="SSF103473">
    <property type="entry name" value="MFS general substrate transporter"/>
    <property type="match status" value="1"/>
</dbReference>
<keyword evidence="3" id="KW-1003">Cell membrane</keyword>
<evidence type="ECO:0000313" key="8">
    <source>
        <dbReference type="EMBL" id="RZI01659.1"/>
    </source>
</evidence>
<evidence type="ECO:0000256" key="1">
    <source>
        <dbReference type="ARBA" id="ARBA00004651"/>
    </source>
</evidence>
<evidence type="ECO:0000256" key="4">
    <source>
        <dbReference type="ARBA" id="ARBA00022692"/>
    </source>
</evidence>
<keyword evidence="2" id="KW-0813">Transport</keyword>
<proteinExistence type="predicted"/>
<dbReference type="GO" id="GO:0005886">
    <property type="term" value="C:plasma membrane"/>
    <property type="evidence" value="ECO:0007669"/>
    <property type="project" value="UniProtKB-SubCell"/>
</dbReference>
<keyword evidence="4 7" id="KW-0812">Transmembrane</keyword>
<organism evidence="8 9">
    <name type="scientific">Staphylococcus condimenti</name>
    <dbReference type="NCBI Taxonomy" id="70255"/>
    <lineage>
        <taxon>Bacteria</taxon>
        <taxon>Bacillati</taxon>
        <taxon>Bacillota</taxon>
        <taxon>Bacilli</taxon>
        <taxon>Bacillales</taxon>
        <taxon>Staphylococcaceae</taxon>
        <taxon>Staphylococcus</taxon>
    </lineage>
</organism>
<dbReference type="Pfam" id="PF05977">
    <property type="entry name" value="MFS_3"/>
    <property type="match status" value="1"/>
</dbReference>
<comment type="subcellular location">
    <subcellularLocation>
        <location evidence="1">Cell membrane</location>
        <topology evidence="1">Multi-pass membrane protein</topology>
    </subcellularLocation>
</comment>
<keyword evidence="6 7" id="KW-0472">Membrane</keyword>